<feature type="domain" description="Tox-REase-5" evidence="1">
    <location>
        <begin position="6"/>
        <end position="86"/>
    </location>
</feature>
<dbReference type="Pfam" id="PF15648">
    <property type="entry name" value="Tox-REase-5"/>
    <property type="match status" value="1"/>
</dbReference>
<organism evidence="2 3">
    <name type="scientific">Rhodococcus sovatensis</name>
    <dbReference type="NCBI Taxonomy" id="1805840"/>
    <lineage>
        <taxon>Bacteria</taxon>
        <taxon>Bacillati</taxon>
        <taxon>Actinomycetota</taxon>
        <taxon>Actinomycetes</taxon>
        <taxon>Mycobacteriales</taxon>
        <taxon>Nocardiaceae</taxon>
        <taxon>Rhodococcus</taxon>
    </lineage>
</organism>
<gene>
    <name evidence="2" type="ORF">WDS16_21025</name>
</gene>
<protein>
    <submittedName>
        <fullName evidence="2">Tox-REase-5 domain-containing protein</fullName>
    </submittedName>
</protein>
<proteinExistence type="predicted"/>
<evidence type="ECO:0000313" key="2">
    <source>
        <dbReference type="EMBL" id="WXG67683.1"/>
    </source>
</evidence>
<evidence type="ECO:0000313" key="3">
    <source>
        <dbReference type="Proteomes" id="UP001432000"/>
    </source>
</evidence>
<name>A0ABZ2PF10_9NOCA</name>
<accession>A0ABZ2PF10</accession>
<dbReference type="EMBL" id="CP147846">
    <property type="protein sequence ID" value="WXG67683.1"/>
    <property type="molecule type" value="Genomic_DNA"/>
</dbReference>
<dbReference type="Proteomes" id="UP001432000">
    <property type="component" value="Chromosome"/>
</dbReference>
<dbReference type="RefSeq" id="WP_338887396.1">
    <property type="nucleotide sequence ID" value="NZ_CP147846.1"/>
</dbReference>
<sequence length="113" mass="12292">MSERAAEYQEQVTGSPPGTEYVVDGVAFDGFGDDTLKDAKGPGYEHHIDEDGQWKPYFKGADSLVAQAERQLLAADGTPIEWSIAEEKAADTIRNMLQDAGFGDIEVVYAPPK</sequence>
<dbReference type="InterPro" id="IPR028904">
    <property type="entry name" value="Tox-REase-5_dom"/>
</dbReference>
<reference evidence="2 3" key="1">
    <citation type="submission" date="2024-03" db="EMBL/GenBank/DDBJ databases">
        <title>Natural products discovery in diverse microorganisms through a two-stage MS feature dereplication strategy.</title>
        <authorList>
            <person name="Zhang R."/>
        </authorList>
    </citation>
    <scope>NUCLEOTIDE SEQUENCE [LARGE SCALE GENOMIC DNA]</scope>
    <source>
        <strain evidence="2 3">18930</strain>
    </source>
</reference>
<keyword evidence="3" id="KW-1185">Reference proteome</keyword>
<evidence type="ECO:0000259" key="1">
    <source>
        <dbReference type="Pfam" id="PF15648"/>
    </source>
</evidence>